<protein>
    <submittedName>
        <fullName evidence="1">Uncharacterized protein</fullName>
    </submittedName>
</protein>
<reference evidence="1" key="1">
    <citation type="submission" date="2021-03" db="EMBL/GenBank/DDBJ databases">
        <authorList>
            <consortium name="DOE Joint Genome Institute"/>
            <person name="Ahrendt S."/>
            <person name="Looney B.P."/>
            <person name="Miyauchi S."/>
            <person name="Morin E."/>
            <person name="Drula E."/>
            <person name="Courty P.E."/>
            <person name="Chicoki N."/>
            <person name="Fauchery L."/>
            <person name="Kohler A."/>
            <person name="Kuo A."/>
            <person name="Labutti K."/>
            <person name="Pangilinan J."/>
            <person name="Lipzen A."/>
            <person name="Riley R."/>
            <person name="Andreopoulos W."/>
            <person name="He G."/>
            <person name="Johnson J."/>
            <person name="Barry K.W."/>
            <person name="Grigoriev I.V."/>
            <person name="Nagy L."/>
            <person name="Hibbett D."/>
            <person name="Henrissat B."/>
            <person name="Matheny P.B."/>
            <person name="Labbe J."/>
            <person name="Martin F."/>
        </authorList>
    </citation>
    <scope>NUCLEOTIDE SEQUENCE</scope>
    <source>
        <strain evidence="1">HHB10654</strain>
    </source>
</reference>
<name>A0ACB8SLE2_9AGAM</name>
<comment type="caution">
    <text evidence="1">The sequence shown here is derived from an EMBL/GenBank/DDBJ whole genome shotgun (WGS) entry which is preliminary data.</text>
</comment>
<sequence>MLQELSSMDRITQLQDEIQNFLTIMSNSLAYLTSRTNFLQVSEDIPVTKQRNPEKVDPPDVFEANKKELVADLMVKAKQVEYLIQSLPSPEPEEQQAARLELLEEEMQRANEEYTVAVARAKALHSQISQVLERVLNDNEFATEAPG</sequence>
<gene>
    <name evidence="1" type="ORF">BV25DRAFT_1831856</name>
</gene>
<reference evidence="1" key="2">
    <citation type="journal article" date="2022" name="New Phytol.">
        <title>Evolutionary transition to the ectomycorrhizal habit in the genomes of a hyperdiverse lineage of mushroom-forming fungi.</title>
        <authorList>
            <person name="Looney B."/>
            <person name="Miyauchi S."/>
            <person name="Morin E."/>
            <person name="Drula E."/>
            <person name="Courty P.E."/>
            <person name="Kohler A."/>
            <person name="Kuo A."/>
            <person name="LaButti K."/>
            <person name="Pangilinan J."/>
            <person name="Lipzen A."/>
            <person name="Riley R."/>
            <person name="Andreopoulos W."/>
            <person name="He G."/>
            <person name="Johnson J."/>
            <person name="Nolan M."/>
            <person name="Tritt A."/>
            <person name="Barry K.W."/>
            <person name="Grigoriev I.V."/>
            <person name="Nagy L.G."/>
            <person name="Hibbett D."/>
            <person name="Henrissat B."/>
            <person name="Matheny P.B."/>
            <person name="Labbe J."/>
            <person name="Martin F.M."/>
        </authorList>
    </citation>
    <scope>NUCLEOTIDE SEQUENCE</scope>
    <source>
        <strain evidence="1">HHB10654</strain>
    </source>
</reference>
<organism evidence="1 2">
    <name type="scientific">Artomyces pyxidatus</name>
    <dbReference type="NCBI Taxonomy" id="48021"/>
    <lineage>
        <taxon>Eukaryota</taxon>
        <taxon>Fungi</taxon>
        <taxon>Dikarya</taxon>
        <taxon>Basidiomycota</taxon>
        <taxon>Agaricomycotina</taxon>
        <taxon>Agaricomycetes</taxon>
        <taxon>Russulales</taxon>
        <taxon>Auriscalpiaceae</taxon>
        <taxon>Artomyces</taxon>
    </lineage>
</organism>
<evidence type="ECO:0000313" key="1">
    <source>
        <dbReference type="EMBL" id="KAI0056760.1"/>
    </source>
</evidence>
<dbReference type="EMBL" id="MU277258">
    <property type="protein sequence ID" value="KAI0056760.1"/>
    <property type="molecule type" value="Genomic_DNA"/>
</dbReference>
<keyword evidence="2" id="KW-1185">Reference proteome</keyword>
<dbReference type="Proteomes" id="UP000814140">
    <property type="component" value="Unassembled WGS sequence"/>
</dbReference>
<evidence type="ECO:0000313" key="2">
    <source>
        <dbReference type="Proteomes" id="UP000814140"/>
    </source>
</evidence>
<proteinExistence type="predicted"/>
<accession>A0ACB8SLE2</accession>